<dbReference type="RefSeq" id="WP_200670813.1">
    <property type="nucleotide sequence ID" value="NZ_JACWCW010000019.1"/>
</dbReference>
<dbReference type="Proteomes" id="UP001404845">
    <property type="component" value="Unassembled WGS sequence"/>
</dbReference>
<keyword evidence="7" id="KW-1185">Reference proteome</keyword>
<evidence type="ECO:0000313" key="6">
    <source>
        <dbReference type="EMBL" id="MEN3230958.1"/>
    </source>
</evidence>
<reference evidence="6 7" key="1">
    <citation type="journal article" date="2023" name="PLoS ONE">
        <title>Complete genome assembly of Hawai'i environmental nontuberculous mycobacteria reveals unexpected co-isolation with methylobacteria.</title>
        <authorList>
            <person name="Hendrix J."/>
            <person name="Epperson L.E."/>
            <person name="Tong E.I."/>
            <person name="Chan Y.L."/>
            <person name="Hasan N.A."/>
            <person name="Dawrs S.N."/>
            <person name="Norton G.J."/>
            <person name="Virdi R."/>
            <person name="Crooks J.L."/>
            <person name="Chan E.D."/>
            <person name="Honda J.R."/>
            <person name="Strong M."/>
        </authorList>
    </citation>
    <scope>NUCLEOTIDE SEQUENCE [LARGE SCALE GENOMIC DNA]</scope>
    <source>
        <strain evidence="6 7">NJH_HI01</strain>
    </source>
</reference>
<dbReference type="EC" id="3.1.2.4" evidence="2"/>
<sequence length="385" mass="40377">MSGGPGIVREDVRAELAEPEIVFEIRGEAGLITLTRPRALNALTLPMVEAMHRQLRAWAADARISRVVVRGSGGRAFCAGGDIRRIHALGRAGRHADVMAFWRGEYWLDATVKTYPKPYIALIEGIVMGGGVGISLHGDVRVAAESYSFAMPETGIGFFPDVGATYALPRLPGCTGRYLALTGARIGAGDALAVGLATHAARAADFETIIDRLAAGGAIADAFDGLAAPGTQTGPLVAERALIDACFSADTVAEVLARLDAAAREGSAFAGTSAATIRSRSPTSLTIAQALMRRGGDLGFAEAMLAEYRLAERVMRGQDFYEGVRAVIIDKDNRPAWHPASLDEVDGAEIESAFAPPDDADPRFDGSQGPCGAMPVAEASPGDRS</sequence>
<dbReference type="SUPFAM" id="SSF52096">
    <property type="entry name" value="ClpP/crotonase"/>
    <property type="match status" value="1"/>
</dbReference>
<dbReference type="PANTHER" id="PTHR43176">
    <property type="entry name" value="3-HYDROXYISOBUTYRYL-COA HYDROLASE-RELATED"/>
    <property type="match status" value="1"/>
</dbReference>
<dbReference type="InterPro" id="IPR029045">
    <property type="entry name" value="ClpP/crotonase-like_dom_sf"/>
</dbReference>
<evidence type="ECO:0000259" key="5">
    <source>
        <dbReference type="Pfam" id="PF16113"/>
    </source>
</evidence>
<evidence type="ECO:0000256" key="1">
    <source>
        <dbReference type="ARBA" id="ARBA00001709"/>
    </source>
</evidence>
<dbReference type="Gene3D" id="3.90.226.10">
    <property type="entry name" value="2-enoyl-CoA Hydratase, Chain A, domain 1"/>
    <property type="match status" value="1"/>
</dbReference>
<evidence type="ECO:0000256" key="2">
    <source>
        <dbReference type="ARBA" id="ARBA00011915"/>
    </source>
</evidence>
<dbReference type="InterPro" id="IPR045004">
    <property type="entry name" value="ECH_dom"/>
</dbReference>
<dbReference type="CDD" id="cd06558">
    <property type="entry name" value="crotonase-like"/>
    <property type="match status" value="1"/>
</dbReference>
<comment type="caution">
    <text evidence="6">The sequence shown here is derived from an EMBL/GenBank/DDBJ whole genome shotgun (WGS) entry which is preliminary data.</text>
</comment>
<dbReference type="NCBIfam" id="NF004127">
    <property type="entry name" value="PRK05617.1"/>
    <property type="match status" value="1"/>
</dbReference>
<dbReference type="InterPro" id="IPR032259">
    <property type="entry name" value="HIBYL-CoA-H"/>
</dbReference>
<protein>
    <recommendedName>
        <fullName evidence="2">3-hydroxyisobutyryl-CoA hydrolase</fullName>
        <ecNumber evidence="2">3.1.2.4</ecNumber>
    </recommendedName>
</protein>
<dbReference type="Pfam" id="PF16113">
    <property type="entry name" value="ECH_2"/>
    <property type="match status" value="1"/>
</dbReference>
<feature type="region of interest" description="Disordered" evidence="4">
    <location>
        <begin position="353"/>
        <end position="385"/>
    </location>
</feature>
<evidence type="ECO:0000256" key="4">
    <source>
        <dbReference type="SAM" id="MobiDB-lite"/>
    </source>
</evidence>
<gene>
    <name evidence="6" type="ORF">PUR21_25575</name>
</gene>
<comment type="catalytic activity">
    <reaction evidence="1">
        <text>3-hydroxy-2-methylpropanoyl-CoA + H2O = 3-hydroxy-2-methylpropanoate + CoA + H(+)</text>
        <dbReference type="Rhea" id="RHEA:20888"/>
        <dbReference type="ChEBI" id="CHEBI:11805"/>
        <dbReference type="ChEBI" id="CHEBI:15377"/>
        <dbReference type="ChEBI" id="CHEBI:15378"/>
        <dbReference type="ChEBI" id="CHEBI:57287"/>
        <dbReference type="ChEBI" id="CHEBI:57340"/>
        <dbReference type="EC" id="3.1.2.4"/>
    </reaction>
</comment>
<evidence type="ECO:0000256" key="3">
    <source>
        <dbReference type="ARBA" id="ARBA00022801"/>
    </source>
</evidence>
<name>A0ABU9ZHR4_9HYPH</name>
<proteinExistence type="predicted"/>
<feature type="domain" description="Enoyl-CoA hydratase/isomerase" evidence="5">
    <location>
        <begin position="30"/>
        <end position="354"/>
    </location>
</feature>
<keyword evidence="3" id="KW-0378">Hydrolase</keyword>
<evidence type="ECO:0000313" key="7">
    <source>
        <dbReference type="Proteomes" id="UP001404845"/>
    </source>
</evidence>
<organism evidence="6 7">
    <name type="scientific">Methylorubrum rhodesianum</name>
    <dbReference type="NCBI Taxonomy" id="29427"/>
    <lineage>
        <taxon>Bacteria</taxon>
        <taxon>Pseudomonadati</taxon>
        <taxon>Pseudomonadota</taxon>
        <taxon>Alphaproteobacteria</taxon>
        <taxon>Hyphomicrobiales</taxon>
        <taxon>Methylobacteriaceae</taxon>
        <taxon>Methylorubrum</taxon>
    </lineage>
</organism>
<accession>A0ABU9ZHR4</accession>
<dbReference type="EMBL" id="JAQYXL010000001">
    <property type="protein sequence ID" value="MEN3230958.1"/>
    <property type="molecule type" value="Genomic_DNA"/>
</dbReference>
<dbReference type="PANTHER" id="PTHR43176:SF3">
    <property type="entry name" value="3-HYDROXYISOBUTYRYL-COA HYDROLASE, MITOCHONDRIAL"/>
    <property type="match status" value="1"/>
</dbReference>